<feature type="signal peptide" evidence="1">
    <location>
        <begin position="1"/>
        <end position="24"/>
    </location>
</feature>
<dbReference type="Proteomes" id="UP000233293">
    <property type="component" value="Unassembled WGS sequence"/>
</dbReference>
<dbReference type="Pfam" id="PF04366">
    <property type="entry name" value="Ysc84"/>
    <property type="match status" value="1"/>
</dbReference>
<dbReference type="RefSeq" id="WP_101253427.1">
    <property type="nucleotide sequence ID" value="NZ_PIUM01000045.1"/>
</dbReference>
<gene>
    <name evidence="3" type="ORF">CWS72_25225</name>
</gene>
<keyword evidence="4" id="KW-1185">Reference proteome</keyword>
<feature type="chain" id="PRO_5014910902" description="Ysc84 actin-binding domain-containing protein" evidence="1">
    <location>
        <begin position="25"/>
        <end position="225"/>
    </location>
</feature>
<dbReference type="OrthoDB" id="9782434at2"/>
<sequence length="225" mass="23685">MRRLRGLALCLVTVLGLAATPAVARVDQEKTVNNAAATVERLKTDQNFQTSFRDDLQKSRAVLIVPDLYKGGFILGGQYGNGVLLPHLPDGTWGSPAFYTMEGGSLGLQIGLESSSILFIINTEKALHAILANQFKFGGDAGITFLVVGAGIGASTTSNMGADVLAISLSAVGLYGGLSLEGTSLSPRESWNAAYYGQNVSSRAIVLDNAVSNPQANRLKEILAR</sequence>
<organism evidence="3 4">
    <name type="scientific">Telmatospirillum siberiense</name>
    <dbReference type="NCBI Taxonomy" id="382514"/>
    <lineage>
        <taxon>Bacteria</taxon>
        <taxon>Pseudomonadati</taxon>
        <taxon>Pseudomonadota</taxon>
        <taxon>Alphaproteobacteria</taxon>
        <taxon>Rhodospirillales</taxon>
        <taxon>Rhodospirillaceae</taxon>
        <taxon>Telmatospirillum</taxon>
    </lineage>
</organism>
<keyword evidence="1" id="KW-0732">Signal</keyword>
<reference evidence="4" key="1">
    <citation type="submission" date="2017-12" db="EMBL/GenBank/DDBJ databases">
        <title>Draft genome sequence of Telmatospirillum siberiense 26-4b1T, an acidotolerant peatland alphaproteobacterium potentially involved in sulfur cycling.</title>
        <authorList>
            <person name="Hausmann B."/>
            <person name="Pjevac P."/>
            <person name="Schreck K."/>
            <person name="Herbold C.W."/>
            <person name="Daims H."/>
            <person name="Wagner M."/>
            <person name="Pester M."/>
            <person name="Loy A."/>
        </authorList>
    </citation>
    <scope>NUCLEOTIDE SEQUENCE [LARGE SCALE GENOMIC DNA]</scope>
    <source>
        <strain evidence="4">26-4b1</strain>
    </source>
</reference>
<dbReference type="AlphaFoldDB" id="A0A2N3PMW7"/>
<dbReference type="CDD" id="cd11524">
    <property type="entry name" value="SYLF"/>
    <property type="match status" value="1"/>
</dbReference>
<dbReference type="EMBL" id="PIUM01000045">
    <property type="protein sequence ID" value="PKU21744.1"/>
    <property type="molecule type" value="Genomic_DNA"/>
</dbReference>
<dbReference type="InterPro" id="IPR007461">
    <property type="entry name" value="Ysc84_actin-binding"/>
</dbReference>
<evidence type="ECO:0000256" key="1">
    <source>
        <dbReference type="SAM" id="SignalP"/>
    </source>
</evidence>
<evidence type="ECO:0000313" key="3">
    <source>
        <dbReference type="EMBL" id="PKU21744.1"/>
    </source>
</evidence>
<protein>
    <recommendedName>
        <fullName evidence="2">Ysc84 actin-binding domain-containing protein</fullName>
    </recommendedName>
</protein>
<dbReference type="PANTHER" id="PTHR15629">
    <property type="entry name" value="SH3YL1 PROTEIN"/>
    <property type="match status" value="1"/>
</dbReference>
<feature type="domain" description="Ysc84 actin-binding" evidence="2">
    <location>
        <begin position="103"/>
        <end position="224"/>
    </location>
</feature>
<name>A0A2N3PMW7_9PROT</name>
<evidence type="ECO:0000313" key="4">
    <source>
        <dbReference type="Proteomes" id="UP000233293"/>
    </source>
</evidence>
<accession>A0A2N3PMW7</accession>
<dbReference type="GO" id="GO:0035091">
    <property type="term" value="F:phosphatidylinositol binding"/>
    <property type="evidence" value="ECO:0007669"/>
    <property type="project" value="TreeGrafter"/>
</dbReference>
<proteinExistence type="predicted"/>
<dbReference type="InterPro" id="IPR051702">
    <property type="entry name" value="SH3_domain_YSC84-like"/>
</dbReference>
<comment type="caution">
    <text evidence="3">The sequence shown here is derived from an EMBL/GenBank/DDBJ whole genome shotgun (WGS) entry which is preliminary data.</text>
</comment>
<dbReference type="PANTHER" id="PTHR15629:SF2">
    <property type="entry name" value="SH3 DOMAIN-CONTAINING YSC84-LIKE PROTEIN 1"/>
    <property type="match status" value="1"/>
</dbReference>
<evidence type="ECO:0000259" key="2">
    <source>
        <dbReference type="Pfam" id="PF04366"/>
    </source>
</evidence>